<organism evidence="7 8">
    <name type="scientific">Talaromyces islandicus</name>
    <name type="common">Penicillium islandicum</name>
    <dbReference type="NCBI Taxonomy" id="28573"/>
    <lineage>
        <taxon>Eukaryota</taxon>
        <taxon>Fungi</taxon>
        <taxon>Dikarya</taxon>
        <taxon>Ascomycota</taxon>
        <taxon>Pezizomycotina</taxon>
        <taxon>Eurotiomycetes</taxon>
        <taxon>Eurotiomycetidae</taxon>
        <taxon>Eurotiales</taxon>
        <taxon>Trichocomaceae</taxon>
        <taxon>Talaromyces</taxon>
        <taxon>Talaromyces sect. Islandici</taxon>
    </lineage>
</organism>
<evidence type="ECO:0000256" key="2">
    <source>
        <dbReference type="ARBA" id="ARBA00004496"/>
    </source>
</evidence>
<dbReference type="Pfam" id="PF08601">
    <property type="entry name" value="PAP1"/>
    <property type="match status" value="1"/>
</dbReference>
<protein>
    <submittedName>
        <fullName evidence="7">AP-1-like transcription factor YAP1</fullName>
    </submittedName>
</protein>
<dbReference type="FunFam" id="1.20.5.170:FF:000067">
    <property type="entry name" value="BZIP transcription factor"/>
    <property type="match status" value="1"/>
</dbReference>
<dbReference type="Gene3D" id="1.10.238.100">
    <property type="entry name" value="YAP1 redox domain. Chain B"/>
    <property type="match status" value="1"/>
</dbReference>
<feature type="compositionally biased region" description="Basic and acidic residues" evidence="5">
    <location>
        <begin position="138"/>
        <end position="153"/>
    </location>
</feature>
<feature type="compositionally biased region" description="Low complexity" evidence="5">
    <location>
        <begin position="87"/>
        <end position="96"/>
    </location>
</feature>
<dbReference type="InterPro" id="IPR050936">
    <property type="entry name" value="AP-1-like"/>
</dbReference>
<dbReference type="Gene3D" id="1.20.5.170">
    <property type="match status" value="1"/>
</dbReference>
<feature type="compositionally biased region" description="Polar residues" evidence="5">
    <location>
        <begin position="303"/>
        <end position="331"/>
    </location>
</feature>
<keyword evidence="8" id="KW-1185">Reference proteome</keyword>
<evidence type="ECO:0000313" key="7">
    <source>
        <dbReference type="EMBL" id="CRG90912.1"/>
    </source>
</evidence>
<dbReference type="PANTHER" id="PTHR40621">
    <property type="entry name" value="TRANSCRIPTION FACTOR KAPC-RELATED"/>
    <property type="match status" value="1"/>
</dbReference>
<evidence type="ECO:0000256" key="4">
    <source>
        <dbReference type="ARBA" id="ARBA00038132"/>
    </source>
</evidence>
<dbReference type="SUPFAM" id="SSF57959">
    <property type="entry name" value="Leucine zipper domain"/>
    <property type="match status" value="1"/>
</dbReference>
<comment type="subcellular location">
    <subcellularLocation>
        <location evidence="2">Cytoplasm</location>
    </subcellularLocation>
    <subcellularLocation>
        <location evidence="1">Nucleus</location>
    </subcellularLocation>
</comment>
<feature type="region of interest" description="Disordered" evidence="5">
    <location>
        <begin position="279"/>
        <end position="387"/>
    </location>
</feature>
<keyword evidence="3" id="KW-0539">Nucleus</keyword>
<dbReference type="GO" id="GO:0090575">
    <property type="term" value="C:RNA polymerase II transcription regulator complex"/>
    <property type="evidence" value="ECO:0007669"/>
    <property type="project" value="TreeGrafter"/>
</dbReference>
<name>A0A0U1M6E2_TALIS</name>
<feature type="compositionally biased region" description="Low complexity" evidence="5">
    <location>
        <begin position="289"/>
        <end position="302"/>
    </location>
</feature>
<dbReference type="SUPFAM" id="SSF111430">
    <property type="entry name" value="YAP1 redox domain"/>
    <property type="match status" value="1"/>
</dbReference>
<dbReference type="InterPro" id="IPR023167">
    <property type="entry name" value="Yap1_redox_dom_sf"/>
</dbReference>
<sequence length="602" mass="65713">MADFGSMYSQNLFLSPEQQNLLMAALNANNPSKKQDGKQENTAALQNNRSPSNETSPSQETGFDPSRSSYFESPLLNDGPGSGHLGFVPDDSPFLDFDPDVDFDAQGADDLIGDLPGWDSHELGDKRKSIGESDADFENGKKRRESDDKDKASKKPGRKPLTSEPTTKRKAQNRAAQRAFRERKEKHLKDLETKVEELEKASETTNQENHLLKAQVERLQVELREYRKRLSWVSGGNGLSTMSAFQNHHNNPTRNLSGLSNSEFFFDFPKFGDLPGSHIFKNDSKDNQNKSSSPSTSAVSPSNGVTGTQSRGSPNGNNQASQKPKNVNGPFNTYARGPTTYKQSSSNSSSASNTDSPSASSDSQHGPTSSMGTSPEPSLNSPNVSKVHEAGCDHIDGEKSFCEQLGMACGNIKNPVPAVRGKTSDNSQSLGQLRPTAADESLSFDWLVQQNGGGSFDPLLFQDYREPQDAVLSQDFGAFFNDAFPLPDLGSPFGNMNNDVSTPNAANTSASKTDLIAQIDKKQDDEDEVVPGEDKSQMMTCTGIWDRLQSMEKFRNGEIDVDSLCTELRTKARCSEGGVVVNKRDVEDIMGRVGTEEHPIQL</sequence>
<feature type="compositionally biased region" description="Polar residues" evidence="5">
    <location>
        <begin position="40"/>
        <end position="71"/>
    </location>
</feature>
<dbReference type="GO" id="GO:0005737">
    <property type="term" value="C:cytoplasm"/>
    <property type="evidence" value="ECO:0007669"/>
    <property type="project" value="UniProtKB-SubCell"/>
</dbReference>
<feature type="domain" description="BZIP" evidence="6">
    <location>
        <begin position="163"/>
        <end position="226"/>
    </location>
</feature>
<dbReference type="InterPro" id="IPR013910">
    <property type="entry name" value="TF_PAP1"/>
</dbReference>
<evidence type="ECO:0000259" key="6">
    <source>
        <dbReference type="PROSITE" id="PS50217"/>
    </source>
</evidence>
<accession>A0A0U1M6E2</accession>
<dbReference type="CDD" id="cd14688">
    <property type="entry name" value="bZIP_YAP"/>
    <property type="match status" value="1"/>
</dbReference>
<dbReference type="Proteomes" id="UP000054383">
    <property type="component" value="Unassembled WGS sequence"/>
</dbReference>
<dbReference type="STRING" id="28573.A0A0U1M6E2"/>
<dbReference type="AlphaFoldDB" id="A0A0U1M6E2"/>
<evidence type="ECO:0000256" key="5">
    <source>
        <dbReference type="SAM" id="MobiDB-lite"/>
    </source>
</evidence>
<dbReference type="GO" id="GO:0034599">
    <property type="term" value="P:cellular response to oxidative stress"/>
    <property type="evidence" value="ECO:0007669"/>
    <property type="project" value="UniProtKB-ARBA"/>
</dbReference>
<feature type="region of interest" description="Disordered" evidence="5">
    <location>
        <begin position="25"/>
        <end position="188"/>
    </location>
</feature>
<feature type="compositionally biased region" description="Low complexity" evidence="5">
    <location>
        <begin position="344"/>
        <end position="363"/>
    </location>
</feature>
<dbReference type="InterPro" id="IPR004827">
    <property type="entry name" value="bZIP"/>
</dbReference>
<dbReference type="PANTHER" id="PTHR40621:SF6">
    <property type="entry name" value="AP-1-LIKE TRANSCRIPTION FACTOR YAP1-RELATED"/>
    <property type="match status" value="1"/>
</dbReference>
<proteinExistence type="inferred from homology"/>
<dbReference type="GO" id="GO:0001228">
    <property type="term" value="F:DNA-binding transcription activator activity, RNA polymerase II-specific"/>
    <property type="evidence" value="ECO:0007669"/>
    <property type="project" value="TreeGrafter"/>
</dbReference>
<dbReference type="InterPro" id="IPR046347">
    <property type="entry name" value="bZIP_sf"/>
</dbReference>
<dbReference type="GO" id="GO:0000976">
    <property type="term" value="F:transcription cis-regulatory region binding"/>
    <property type="evidence" value="ECO:0007669"/>
    <property type="project" value="InterPro"/>
</dbReference>
<gene>
    <name evidence="7" type="ORF">PISL3812_07958</name>
</gene>
<comment type="similarity">
    <text evidence="4">Belongs to the bZIP family. YAP subfamily.</text>
</comment>
<evidence type="ECO:0000313" key="8">
    <source>
        <dbReference type="Proteomes" id="UP000054383"/>
    </source>
</evidence>
<feature type="compositionally biased region" description="Basic and acidic residues" evidence="5">
    <location>
        <begin position="179"/>
        <end position="188"/>
    </location>
</feature>
<evidence type="ECO:0000256" key="3">
    <source>
        <dbReference type="ARBA" id="ARBA00023242"/>
    </source>
</evidence>
<feature type="compositionally biased region" description="Polar residues" evidence="5">
    <location>
        <begin position="364"/>
        <end position="384"/>
    </location>
</feature>
<dbReference type="SMART" id="SM00338">
    <property type="entry name" value="BRLZ"/>
    <property type="match status" value="1"/>
</dbReference>
<dbReference type="Pfam" id="PF00170">
    <property type="entry name" value="bZIP_1"/>
    <property type="match status" value="1"/>
</dbReference>
<dbReference type="EMBL" id="CVMT01000008">
    <property type="protein sequence ID" value="CRG90912.1"/>
    <property type="molecule type" value="Genomic_DNA"/>
</dbReference>
<dbReference type="OrthoDB" id="5380163at2759"/>
<evidence type="ECO:0000256" key="1">
    <source>
        <dbReference type="ARBA" id="ARBA00004123"/>
    </source>
</evidence>
<dbReference type="PROSITE" id="PS00036">
    <property type="entry name" value="BZIP_BASIC"/>
    <property type="match status" value="1"/>
</dbReference>
<reference evidence="7 8" key="1">
    <citation type="submission" date="2015-04" db="EMBL/GenBank/DDBJ databases">
        <authorList>
            <person name="Syromyatnikov M.Y."/>
            <person name="Popov V.N."/>
        </authorList>
    </citation>
    <scope>NUCLEOTIDE SEQUENCE [LARGE SCALE GENOMIC DNA]</scope>
    <source>
        <strain evidence="7">WF-38-12</strain>
    </source>
</reference>
<dbReference type="OMA" id="LNMACGN"/>
<feature type="compositionally biased region" description="Basic and acidic residues" evidence="5">
    <location>
        <begin position="119"/>
        <end position="131"/>
    </location>
</feature>
<dbReference type="PROSITE" id="PS50217">
    <property type="entry name" value="BZIP"/>
    <property type="match status" value="1"/>
</dbReference>